<evidence type="ECO:0000259" key="1">
    <source>
        <dbReference type="PROSITE" id="PS50826"/>
    </source>
</evidence>
<dbReference type="Gene3D" id="1.20.58.900">
    <property type="match status" value="1"/>
</dbReference>
<dbReference type="PANTHER" id="PTHR15591:SF19">
    <property type="entry name" value="RUN DOMAIN-CONTAINING PROTEIN 1 ISOFORM X1"/>
    <property type="match status" value="1"/>
</dbReference>
<dbReference type="STRING" id="37001.A0A1A9X1G4"/>
<dbReference type="InterPro" id="IPR047343">
    <property type="entry name" value="RUSC1_2"/>
</dbReference>
<protein>
    <submittedName>
        <fullName evidence="2">RUN domain-containing protein</fullName>
    </submittedName>
</protein>
<dbReference type="AlphaFoldDB" id="A0A1A9X1G4"/>
<proteinExistence type="predicted"/>
<dbReference type="SMART" id="SM00593">
    <property type="entry name" value="RUN"/>
    <property type="match status" value="1"/>
</dbReference>
<name>A0A1A9X1G4_9MUSC</name>
<organism evidence="2 3">
    <name type="scientific">Glossina brevipalpis</name>
    <dbReference type="NCBI Taxonomy" id="37001"/>
    <lineage>
        <taxon>Eukaryota</taxon>
        <taxon>Metazoa</taxon>
        <taxon>Ecdysozoa</taxon>
        <taxon>Arthropoda</taxon>
        <taxon>Hexapoda</taxon>
        <taxon>Insecta</taxon>
        <taxon>Pterygota</taxon>
        <taxon>Neoptera</taxon>
        <taxon>Endopterygota</taxon>
        <taxon>Diptera</taxon>
        <taxon>Brachycera</taxon>
        <taxon>Muscomorpha</taxon>
        <taxon>Hippoboscoidea</taxon>
        <taxon>Glossinidae</taxon>
        <taxon>Glossina</taxon>
    </lineage>
</organism>
<reference evidence="2" key="2">
    <citation type="submission" date="2020-05" db="UniProtKB">
        <authorList>
            <consortium name="EnsemblMetazoa"/>
        </authorList>
    </citation>
    <scope>IDENTIFICATION</scope>
    <source>
        <strain evidence="2">IAEA</strain>
    </source>
</reference>
<dbReference type="Pfam" id="PF26030">
    <property type="entry name" value="RUNDC1"/>
    <property type="match status" value="1"/>
</dbReference>
<sequence>MIAVATRNIDYMRLHLTDVAVLMNSMNCDEIEIKLKDKREIVENSDAYFLEDKQNMNNVIESIITTVTDVYDVDNNNQQLEGLIQENDHCTAAPADKDCAVTTVGKSSDSFSEKQQLPASNANTSALFDGQSDFDEGLQPLSERWSPLGANYDDAVSPSSELLTPESELELLSHSDNQDKLDYQNTELVTDITRLKSLEEEQEFLTTSLMALTSHFAHVQLRVRQIVEAPSQERDQLLKDLEEFAFRGIPEASAAITTAPKRCSSALSSDSDAKHGDDDVVLHQRQFELIHHLKSQLIELEKLAYESGAPVLPQHMILEKQKIIIDELKQKLNFKVDEHKLPELTAEELKSHVDTAIGEFVGPLKMKEQLVAQLKTQITDLERFIAFLQCDTDDGKLKAFNSGEKMTEAYNSYAAKKKKKHNQKSINTTEHNVDDTVRSLDGKTEKMITSVPGAEAARARESLHSKAHGLMDKASLLMQMFATTHFGSKPEHFQKNILKKTDKGNHWGDLRAQLEVDIQEVASLAATLSFDREKLAKMHKAMKKSKIVTKRNCVYNGILTTAPSVASKKQLKPYRMSSDSDEDEFDSYDMSQIHNRRLAQCARFRGDSITTLSKELTTAVRKNFAMTLLKLIQHGLRIQTESVASSLIVPFMRCLNPSPEYMAEHNYRARDFDASSFTASPFGTEETENVESNSPNASLFSSANSRPMHAWELILEYYYIKNGDDYNNTPARKLSQSFNLDIIDSQAVTAKQTLLSAVGAIVAMHRPYKRSYNAHFKAFVCAGLNSHQLVDWLNLIFSCSDLIETYYLSTSYVSRTGFRDALRSIEMLYKYDFDLPVDLAVRHFLVLANDAYLRFALK</sequence>
<accession>A0A1A9X1G4</accession>
<evidence type="ECO:0000313" key="2">
    <source>
        <dbReference type="EnsemblMetazoa" id="GBRI040681-PA"/>
    </source>
</evidence>
<dbReference type="PROSITE" id="PS50826">
    <property type="entry name" value="RUN"/>
    <property type="match status" value="1"/>
</dbReference>
<reference evidence="3" key="1">
    <citation type="submission" date="2014-03" db="EMBL/GenBank/DDBJ databases">
        <authorList>
            <person name="Aksoy S."/>
            <person name="Warren W."/>
            <person name="Wilson R.K."/>
        </authorList>
    </citation>
    <scope>NUCLEOTIDE SEQUENCE [LARGE SCALE GENOMIC DNA]</scope>
    <source>
        <strain evidence="3">IAEA</strain>
    </source>
</reference>
<evidence type="ECO:0000313" key="3">
    <source>
        <dbReference type="Proteomes" id="UP000091820"/>
    </source>
</evidence>
<dbReference type="InterPro" id="IPR037213">
    <property type="entry name" value="Run_dom_sf"/>
</dbReference>
<dbReference type="InterPro" id="IPR004012">
    <property type="entry name" value="Run_dom"/>
</dbReference>
<dbReference type="Pfam" id="PF02759">
    <property type="entry name" value="RUN"/>
    <property type="match status" value="1"/>
</dbReference>
<dbReference type="VEuPathDB" id="VectorBase:GBRI040681"/>
<dbReference type="EnsemblMetazoa" id="GBRI040681-RA">
    <property type="protein sequence ID" value="GBRI040681-PA"/>
    <property type="gene ID" value="GBRI040681"/>
</dbReference>
<keyword evidence="3" id="KW-1185">Reference proteome</keyword>
<dbReference type="Proteomes" id="UP000091820">
    <property type="component" value="Unassembled WGS sequence"/>
</dbReference>
<dbReference type="CDD" id="cd17683">
    <property type="entry name" value="RUN_RUNDC1"/>
    <property type="match status" value="1"/>
</dbReference>
<dbReference type="InterPro" id="IPR058732">
    <property type="entry name" value="RUNDC1_M"/>
</dbReference>
<feature type="domain" description="RUN" evidence="1">
    <location>
        <begin position="615"/>
        <end position="840"/>
    </location>
</feature>
<dbReference type="PANTHER" id="PTHR15591">
    <property type="entry name" value="RUN AND SH3 DOMAIN CONTAINING"/>
    <property type="match status" value="1"/>
</dbReference>